<sequence>MSVPADHPLPTYTARVAAISTILSKHLPLDGLVRNNQLANPLAPYPSLTAAWGPDASAPATLTLSLHPVDDFAEEVELLRSTAGDVGYEVPCREPGTYALVQKDPAAVWAVAVGCEVRLSHNGMDPATLVEPALDVAISVGWTDFVDDTR</sequence>
<dbReference type="EMBL" id="BCSX01000039">
    <property type="protein sequence ID" value="GAS90243.1"/>
    <property type="molecule type" value="Genomic_DNA"/>
</dbReference>
<evidence type="ECO:0000313" key="2">
    <source>
        <dbReference type="Proteomes" id="UP000069620"/>
    </source>
</evidence>
<comment type="caution">
    <text evidence="1">The sequence shown here is derived from an EMBL/GenBank/DDBJ whole genome shotgun (WGS) entry which is preliminary data.</text>
</comment>
<evidence type="ECO:0000313" key="1">
    <source>
        <dbReference type="EMBL" id="GAS90243.1"/>
    </source>
</evidence>
<protein>
    <submittedName>
        <fullName evidence="1">Uncharacterized protein</fullName>
    </submittedName>
</protein>
<organism evidence="1 2">
    <name type="scientific">Mycolicibacterium brisbanense</name>
    <dbReference type="NCBI Taxonomy" id="146020"/>
    <lineage>
        <taxon>Bacteria</taxon>
        <taxon>Bacillati</taxon>
        <taxon>Actinomycetota</taxon>
        <taxon>Actinomycetes</taxon>
        <taxon>Mycobacteriales</taxon>
        <taxon>Mycobacteriaceae</taxon>
        <taxon>Mycolicibacterium</taxon>
    </lineage>
</organism>
<gene>
    <name evidence="1" type="ORF">RMCB_4339</name>
</gene>
<reference evidence="2" key="2">
    <citation type="submission" date="2016-02" db="EMBL/GenBank/DDBJ databases">
        <title>Draft genome sequence of five rapidly growing Mycobacterium species.</title>
        <authorList>
            <person name="Katahira K."/>
            <person name="Gotou Y."/>
            <person name="Iida K."/>
            <person name="Ogura Y."/>
            <person name="Hayashi T."/>
        </authorList>
    </citation>
    <scope>NUCLEOTIDE SEQUENCE [LARGE SCALE GENOMIC DNA]</scope>
    <source>
        <strain evidence="2">JCM15654</strain>
    </source>
</reference>
<dbReference type="STRING" id="146020.RMCB_4339"/>
<name>A0A117I6K2_9MYCO</name>
<dbReference type="OrthoDB" id="4629610at2"/>
<proteinExistence type="predicted"/>
<dbReference type="Proteomes" id="UP000069620">
    <property type="component" value="Unassembled WGS sequence"/>
</dbReference>
<accession>A0A117I6K2</accession>
<keyword evidence="2" id="KW-1185">Reference proteome</keyword>
<dbReference type="AlphaFoldDB" id="A0A117I6K2"/>
<dbReference type="RefSeq" id="WP_062830429.1">
    <property type="nucleotide sequence ID" value="NZ_BCSX01000039.1"/>
</dbReference>
<reference evidence="2" key="1">
    <citation type="journal article" date="2016" name="Genome Announc.">
        <title>Draft Genome Sequences of Five Rapidly Growing Mycobacterium Species, M. thermoresistibile, M. fortuitum subsp. acetamidolyticum, M. canariasense, M. brisbanense, and M. novocastrense.</title>
        <authorList>
            <person name="Katahira K."/>
            <person name="Ogura Y."/>
            <person name="Gotoh Y."/>
            <person name="Hayashi T."/>
        </authorList>
    </citation>
    <scope>NUCLEOTIDE SEQUENCE [LARGE SCALE GENOMIC DNA]</scope>
    <source>
        <strain evidence="2">JCM15654</strain>
    </source>
</reference>